<dbReference type="InterPro" id="IPR052360">
    <property type="entry name" value="Transcr_Regulatory_Proteins"/>
</dbReference>
<dbReference type="Pfam" id="PF00172">
    <property type="entry name" value="Zn_clus"/>
    <property type="match status" value="1"/>
</dbReference>
<dbReference type="Gene3D" id="4.10.240.10">
    <property type="entry name" value="Zn(2)-C6 fungal-type DNA-binding domain"/>
    <property type="match status" value="1"/>
</dbReference>
<keyword evidence="6" id="KW-0539">Nucleus</keyword>
<protein>
    <recommendedName>
        <fullName evidence="7">Zn(2)-C6 fungal-type domain-containing protein</fullName>
    </recommendedName>
</protein>
<dbReference type="GO" id="GO:0008270">
    <property type="term" value="F:zinc ion binding"/>
    <property type="evidence" value="ECO:0007669"/>
    <property type="project" value="InterPro"/>
</dbReference>
<dbReference type="InterPro" id="IPR021858">
    <property type="entry name" value="Fun_TF"/>
</dbReference>
<keyword evidence="9" id="KW-1185">Reference proteome</keyword>
<gene>
    <name evidence="8" type="ORF">BO94DRAFT_629207</name>
</gene>
<dbReference type="OrthoDB" id="2593732at2759"/>
<dbReference type="Pfam" id="PF11951">
    <property type="entry name" value="Fungal_trans_2"/>
    <property type="match status" value="1"/>
</dbReference>
<keyword evidence="1" id="KW-0479">Metal-binding</keyword>
<dbReference type="InterPro" id="IPR001138">
    <property type="entry name" value="Zn2Cys6_DnaBD"/>
</dbReference>
<evidence type="ECO:0000313" key="9">
    <source>
        <dbReference type="Proteomes" id="UP000246702"/>
    </source>
</evidence>
<keyword evidence="5" id="KW-0804">Transcription</keyword>
<keyword evidence="3" id="KW-0805">Transcription regulation</keyword>
<evidence type="ECO:0000313" key="8">
    <source>
        <dbReference type="EMBL" id="PWY65675.1"/>
    </source>
</evidence>
<evidence type="ECO:0000256" key="2">
    <source>
        <dbReference type="ARBA" id="ARBA00022833"/>
    </source>
</evidence>
<dbReference type="STRING" id="1450535.A0A317UVL9"/>
<dbReference type="GO" id="GO:0009893">
    <property type="term" value="P:positive regulation of metabolic process"/>
    <property type="evidence" value="ECO:0007669"/>
    <property type="project" value="UniProtKB-ARBA"/>
</dbReference>
<dbReference type="SUPFAM" id="SSF57701">
    <property type="entry name" value="Zn2/Cys6 DNA-binding domain"/>
    <property type="match status" value="1"/>
</dbReference>
<evidence type="ECO:0000256" key="1">
    <source>
        <dbReference type="ARBA" id="ARBA00022723"/>
    </source>
</evidence>
<dbReference type="PROSITE" id="PS50048">
    <property type="entry name" value="ZN2_CY6_FUNGAL_2"/>
    <property type="match status" value="1"/>
</dbReference>
<organism evidence="8 9">
    <name type="scientific">Aspergillus sclerotioniger CBS 115572</name>
    <dbReference type="NCBI Taxonomy" id="1450535"/>
    <lineage>
        <taxon>Eukaryota</taxon>
        <taxon>Fungi</taxon>
        <taxon>Dikarya</taxon>
        <taxon>Ascomycota</taxon>
        <taxon>Pezizomycotina</taxon>
        <taxon>Eurotiomycetes</taxon>
        <taxon>Eurotiomycetidae</taxon>
        <taxon>Eurotiales</taxon>
        <taxon>Aspergillaceae</taxon>
        <taxon>Aspergillus</taxon>
        <taxon>Aspergillus subgen. Circumdati</taxon>
    </lineage>
</organism>
<comment type="caution">
    <text evidence="8">The sequence shown here is derived from an EMBL/GenBank/DDBJ whole genome shotgun (WGS) entry which is preliminary data.</text>
</comment>
<evidence type="ECO:0000259" key="7">
    <source>
        <dbReference type="PROSITE" id="PS50048"/>
    </source>
</evidence>
<dbReference type="GO" id="GO:0000981">
    <property type="term" value="F:DNA-binding transcription factor activity, RNA polymerase II-specific"/>
    <property type="evidence" value="ECO:0007669"/>
    <property type="project" value="InterPro"/>
</dbReference>
<dbReference type="PANTHER" id="PTHR36206">
    <property type="entry name" value="ASPERCRYPTIN BIOSYNTHESIS CLUSTER-SPECIFIC TRANSCRIPTION REGULATOR ATNN-RELATED"/>
    <property type="match status" value="1"/>
</dbReference>
<dbReference type="EMBL" id="MSFK01000056">
    <property type="protein sequence ID" value="PWY65675.1"/>
    <property type="molecule type" value="Genomic_DNA"/>
</dbReference>
<evidence type="ECO:0000256" key="5">
    <source>
        <dbReference type="ARBA" id="ARBA00023163"/>
    </source>
</evidence>
<dbReference type="RefSeq" id="XP_025461502.1">
    <property type="nucleotide sequence ID" value="XM_025617539.1"/>
</dbReference>
<dbReference type="Proteomes" id="UP000246702">
    <property type="component" value="Unassembled WGS sequence"/>
</dbReference>
<evidence type="ECO:0000256" key="4">
    <source>
        <dbReference type="ARBA" id="ARBA00023125"/>
    </source>
</evidence>
<dbReference type="SMART" id="SM00066">
    <property type="entry name" value="GAL4"/>
    <property type="match status" value="1"/>
</dbReference>
<dbReference type="GeneID" id="37119682"/>
<sequence length="509" mass="58495">MKTKRQRAATPRSRTGCQTCKIRHVKCDEQRPECHQCKRTGRKCDGYTQQRPQSDVVPSMKPKLSTDHRIVLRAGSREERHYLYFFNTQTAHALSGFFESELWGRNLPQLSECEPIVRHASAAVSAAHERALALQQHSSGAVRRNNDRFIVYHYNEAIRHLMAYLAFPGEKTDLTLITCFLFVCLEMLSGNSRQALDHMEAGLKIIQRATDQTTGSNATDKELLHLGLRLNIQLAMNGRSMVYFDLESICPEELVNETPVWSNTSQARHALDILMNRTSMFVCLAGYEPTDRTHLEPQQHQLLQEFATWNRAFNALKSKPRRSAKADPRALLLLRMLYLDCWIWVKTCLSRHETVYDSFTSAFAEIVNCAAQIIDIDAVVDRKSTKCAPDMFTLETSIITGLYYTAIKCRNPIIRREAIRLLDQCTKQEGLWNKRVVAKVAQVIMELEEENLSYLPIAKRIPEEKDRIYETVKSIPVGESMQCRRQLVLLSKPNGPDGAWLTRFRFVEW</sequence>
<evidence type="ECO:0000256" key="3">
    <source>
        <dbReference type="ARBA" id="ARBA00023015"/>
    </source>
</evidence>
<reference evidence="8 9" key="1">
    <citation type="submission" date="2016-12" db="EMBL/GenBank/DDBJ databases">
        <title>The genomes of Aspergillus section Nigri reveals drivers in fungal speciation.</title>
        <authorList>
            <consortium name="DOE Joint Genome Institute"/>
            <person name="Vesth T.C."/>
            <person name="Nybo J."/>
            <person name="Theobald S."/>
            <person name="Brandl J."/>
            <person name="Frisvad J.C."/>
            <person name="Nielsen K.F."/>
            <person name="Lyhne E.K."/>
            <person name="Kogle M.E."/>
            <person name="Kuo A."/>
            <person name="Riley R."/>
            <person name="Clum A."/>
            <person name="Nolan M."/>
            <person name="Lipzen A."/>
            <person name="Salamov A."/>
            <person name="Henrissat B."/>
            <person name="Wiebenga A."/>
            <person name="De Vries R.P."/>
            <person name="Grigoriev I.V."/>
            <person name="Mortensen U.H."/>
            <person name="Andersen M.R."/>
            <person name="Baker S.E."/>
        </authorList>
    </citation>
    <scope>NUCLEOTIDE SEQUENCE [LARGE SCALE GENOMIC DNA]</scope>
    <source>
        <strain evidence="8 9">CBS 115572</strain>
    </source>
</reference>
<feature type="domain" description="Zn(2)-C6 fungal-type" evidence="7">
    <location>
        <begin position="16"/>
        <end position="44"/>
    </location>
</feature>
<keyword evidence="2" id="KW-0862">Zinc</keyword>
<dbReference type="PROSITE" id="PS00463">
    <property type="entry name" value="ZN2_CY6_FUNGAL_1"/>
    <property type="match status" value="1"/>
</dbReference>
<name>A0A317UVL9_9EURO</name>
<dbReference type="InterPro" id="IPR036864">
    <property type="entry name" value="Zn2-C6_fun-type_DNA-bd_sf"/>
</dbReference>
<dbReference type="AlphaFoldDB" id="A0A317UVL9"/>
<dbReference type="PANTHER" id="PTHR36206:SF4">
    <property type="entry name" value="HYPOTHETICAL CONSERVED PROTEIN (EUROFUNG)-RELATED"/>
    <property type="match status" value="1"/>
</dbReference>
<keyword evidence="4" id="KW-0238">DNA-binding</keyword>
<evidence type="ECO:0000256" key="6">
    <source>
        <dbReference type="ARBA" id="ARBA00023242"/>
    </source>
</evidence>
<proteinExistence type="predicted"/>
<accession>A0A317UVL9</accession>
<dbReference type="GO" id="GO:0003677">
    <property type="term" value="F:DNA binding"/>
    <property type="evidence" value="ECO:0007669"/>
    <property type="project" value="UniProtKB-KW"/>
</dbReference>